<dbReference type="SUPFAM" id="SSF55347">
    <property type="entry name" value="Glyceraldehyde-3-phosphate dehydrogenase-like, C-terminal domain"/>
    <property type="match status" value="1"/>
</dbReference>
<dbReference type="SUPFAM" id="SSF51735">
    <property type="entry name" value="NAD(P)-binding Rossmann-fold domains"/>
    <property type="match status" value="1"/>
</dbReference>
<keyword evidence="4" id="KW-1185">Reference proteome</keyword>
<evidence type="ECO:0000313" key="3">
    <source>
        <dbReference type="EMBL" id="MBC2603140.1"/>
    </source>
</evidence>
<dbReference type="Pfam" id="PF22725">
    <property type="entry name" value="GFO_IDH_MocA_C3"/>
    <property type="match status" value="1"/>
</dbReference>
<dbReference type="Proteomes" id="UP000525652">
    <property type="component" value="Unassembled WGS sequence"/>
</dbReference>
<dbReference type="Gene3D" id="3.30.360.10">
    <property type="entry name" value="Dihydrodipicolinate Reductase, domain 2"/>
    <property type="match status" value="1"/>
</dbReference>
<protein>
    <submittedName>
        <fullName evidence="3">Gfo/Idh/MocA family oxidoreductase</fullName>
    </submittedName>
</protein>
<dbReference type="PANTHER" id="PTHR43818">
    <property type="entry name" value="BCDNA.GH03377"/>
    <property type="match status" value="1"/>
</dbReference>
<reference evidence="3 4" key="1">
    <citation type="submission" date="2020-07" db="EMBL/GenBank/DDBJ databases">
        <authorList>
            <person name="Feng X."/>
        </authorList>
    </citation>
    <scope>NUCLEOTIDE SEQUENCE [LARGE SCALE GENOMIC DNA]</scope>
    <source>
        <strain evidence="3 4">JCM14086</strain>
    </source>
</reference>
<dbReference type="Gene3D" id="3.40.50.720">
    <property type="entry name" value="NAD(P)-binding Rossmann-like Domain"/>
    <property type="match status" value="1"/>
</dbReference>
<gene>
    <name evidence="3" type="ORF">H5P30_15255</name>
</gene>
<keyword evidence="1" id="KW-0560">Oxidoreductase</keyword>
<dbReference type="AlphaFoldDB" id="A0A7X1E508"/>
<dbReference type="InterPro" id="IPR055170">
    <property type="entry name" value="GFO_IDH_MocA-like_dom"/>
</dbReference>
<dbReference type="PANTHER" id="PTHR43818:SF11">
    <property type="entry name" value="BCDNA.GH03377"/>
    <property type="match status" value="1"/>
</dbReference>
<evidence type="ECO:0000313" key="4">
    <source>
        <dbReference type="Proteomes" id="UP000525652"/>
    </source>
</evidence>
<accession>A0A7X1E508</accession>
<dbReference type="GO" id="GO:0016491">
    <property type="term" value="F:oxidoreductase activity"/>
    <property type="evidence" value="ECO:0007669"/>
    <property type="project" value="UniProtKB-KW"/>
</dbReference>
<dbReference type="InterPro" id="IPR036291">
    <property type="entry name" value="NAD(P)-bd_dom_sf"/>
</dbReference>
<proteinExistence type="predicted"/>
<dbReference type="RefSeq" id="WP_185693780.1">
    <property type="nucleotide sequence ID" value="NZ_JACHVA010000118.1"/>
</dbReference>
<evidence type="ECO:0000256" key="1">
    <source>
        <dbReference type="ARBA" id="ARBA00023002"/>
    </source>
</evidence>
<dbReference type="InterPro" id="IPR050463">
    <property type="entry name" value="Gfo/Idh/MocA_oxidrdct_glycsds"/>
</dbReference>
<feature type="domain" description="GFO/IDH/MocA-like oxidoreductase" evidence="2">
    <location>
        <begin position="155"/>
        <end position="280"/>
    </location>
</feature>
<dbReference type="EMBL" id="JACHVA010000118">
    <property type="protein sequence ID" value="MBC2603140.1"/>
    <property type="molecule type" value="Genomic_DNA"/>
</dbReference>
<name>A0A7X1E508_9BACT</name>
<evidence type="ECO:0000259" key="2">
    <source>
        <dbReference type="Pfam" id="PF22725"/>
    </source>
</evidence>
<comment type="caution">
    <text evidence="3">The sequence shown here is derived from an EMBL/GenBank/DDBJ whole genome shotgun (WGS) entry which is preliminary data.</text>
</comment>
<sequence>MSKDGMNYAPEAATEKVVEKGEFVFAASHFDHGHIYGQLSNLAKAGGTLKWVYSEDPAKLDPIKDHLDAGTKVATRFEDILEDPEVQLVTSAAIPNRRAEVGFQVMDAGKDYFTDKSPFTTLEQLAQARAKIAETGRKYMVSYSERLMNESAWHAGELIKNGAIGRVLQILNLAPHNLAASSRPAWFFDKEAYGGIITDIGSHQFEQFLEYSGATDGQVLSARVENFANAETPGLEDFGEASLQLSTGASAYCRMDWFNPAKSRTWGDGRTFILGEKGYMELRKYINVCEENGGNKIFLVNNDTEEMIECAGRVGFPFFGRFILDCLNRTEKAMTQDHALKAAELSMLAQQEADRKS</sequence>
<organism evidence="3 4">
    <name type="scientific">Puniceicoccus vermicola</name>
    <dbReference type="NCBI Taxonomy" id="388746"/>
    <lineage>
        <taxon>Bacteria</taxon>
        <taxon>Pseudomonadati</taxon>
        <taxon>Verrucomicrobiota</taxon>
        <taxon>Opitutia</taxon>
        <taxon>Puniceicoccales</taxon>
        <taxon>Puniceicoccaceae</taxon>
        <taxon>Puniceicoccus</taxon>
    </lineage>
</organism>